<dbReference type="GO" id="GO:0043235">
    <property type="term" value="C:receptor complex"/>
    <property type="evidence" value="ECO:0007669"/>
    <property type="project" value="TreeGrafter"/>
</dbReference>
<dbReference type="AlphaFoldDB" id="A0A915D8C8"/>
<evidence type="ECO:0000256" key="14">
    <source>
        <dbReference type="PROSITE-ProRule" id="PRU10141"/>
    </source>
</evidence>
<name>A0A915D8C8_9BILA</name>
<accession>A0A915D8C8</accession>
<dbReference type="InterPro" id="IPR011009">
    <property type="entry name" value="Kinase-like_dom_sf"/>
</dbReference>
<dbReference type="GO" id="GO:0005886">
    <property type="term" value="C:plasma membrane"/>
    <property type="evidence" value="ECO:0007669"/>
    <property type="project" value="TreeGrafter"/>
</dbReference>
<dbReference type="PRINTS" id="PR00109">
    <property type="entry name" value="TYRKINASE"/>
</dbReference>
<dbReference type="InterPro" id="IPR008266">
    <property type="entry name" value="Tyr_kinase_AS"/>
</dbReference>
<reference evidence="19" key="1">
    <citation type="submission" date="2022-11" db="UniProtKB">
        <authorList>
            <consortium name="WormBaseParasite"/>
        </authorList>
    </citation>
    <scope>IDENTIFICATION</scope>
</reference>
<dbReference type="GO" id="GO:0005524">
    <property type="term" value="F:ATP binding"/>
    <property type="evidence" value="ECO:0007669"/>
    <property type="project" value="UniProtKB-UniRule"/>
</dbReference>
<dbReference type="SMART" id="SM00219">
    <property type="entry name" value="TyrKc"/>
    <property type="match status" value="1"/>
</dbReference>
<dbReference type="WBParaSite" id="jg16813">
    <property type="protein sequence ID" value="jg16813"/>
    <property type="gene ID" value="jg16813"/>
</dbReference>
<sequence length="1053" mass="116689">MAATVDIEEALYEVFRETDLVSFQSKLAVEKQLTRLDHFQDVTDDELNSYGLSAPAIRRLRNAIERRRKLAKKAKLFGTKKEKFVTISASILNEVHTSGSQASCSTACLIPRDEIKLMENIGEGTFAVVKRAIWKSPASDGSSTRKLDCAVKILHDMSEQVRQDLFSEITNMQRLNHHNLVCLYGVVFGDPTLMVIEFCENGALLDRLRSQTKARLLVTRLLNYAQQIANGMTYLESRGFVHRDLAARNVLLTGDEEIAVCDVRAKKVPFSWCPPESLRFRQFSHKSDVWAFGVTLWEIYTYGEEPYIGCKAVDVLKLTESGERLRMPDYCSKELYDIMNMCWNLSAESRPKFSHLRNLLQDVKFMTAVCREPTPKNSALDEKYSSLALEMDERVILVAERNEKTWFGQSVNSRKFGTFQRSSVTLRSNRTSTGQEQSNGSSNNSKSSSAIQTTGFSSNNFHRREISHPIPGSWIHTGHGDTSEERSWGYVDKIDEIYLRNPVTNNFANNRNPKESMWSDHSMPNSMDQRRRSAQDLKVLPLQTDIACAKPITLPKPARPHAAITAEHFANDHLFEMSSAVDPYQRIGQPPSTSALYDANSGSWQAQSAMPYTFKQDGRAKSETKMMEMRGSVSNGTATNQSSEFAEAFAMGDSLKMVGPPGRHQKSSKYDSTISVPRPQPNRSSPLLKQDIAFFVGAGSMSERVATIPNSTNTCYRAAIPSANIGAPAEAPRQMNDAQQASQFNRAPVVPANTHQPPVFIAEQPKEKDPFLVDEGVKSLANKSRLQDFLPNGGDSTNMEKLSNTIANLKADHASITAPSTSDISLANAQVSATSQPAIASIVLPQPNEISVIQSAQLQPHTSATPSFLPPPSDLLLLGGITGFQSSNSTAAQSSTLIQPFGGHHPASSSHYQPIFDLQQHRTENFVEPTSGNSRIRYGANGIPIMEPTPAPRVLPSSEMSENRNTTKPVMIDLKDLDTDALMARVQNQVDFATLEQCRLSLRKHNFDVENAVRELKIEKLLEIGVAGDRHLAASALDSCKWNVNAAANHLVS</sequence>
<dbReference type="InterPro" id="IPR037085">
    <property type="entry name" value="Cdc42-bd-like_dom_sf"/>
</dbReference>
<dbReference type="Gene3D" id="1.10.510.10">
    <property type="entry name" value="Transferase(Phosphotransferase) domain 1"/>
    <property type="match status" value="1"/>
</dbReference>
<dbReference type="GO" id="GO:0004714">
    <property type="term" value="F:transmembrane receptor protein tyrosine kinase activity"/>
    <property type="evidence" value="ECO:0007669"/>
    <property type="project" value="UniProtKB-EC"/>
</dbReference>
<keyword evidence="7 14" id="KW-0547">Nucleotide-binding</keyword>
<dbReference type="PROSITE" id="PS50030">
    <property type="entry name" value="UBA"/>
    <property type="match status" value="1"/>
</dbReference>
<keyword evidence="11" id="KW-0829">Tyrosine-protein kinase</keyword>
<dbReference type="GO" id="GO:0061564">
    <property type="term" value="P:axon development"/>
    <property type="evidence" value="ECO:0007669"/>
    <property type="project" value="UniProtKB-ARBA"/>
</dbReference>
<protein>
    <submittedName>
        <fullName evidence="19">Non-specific protein-tyrosine kinase</fullName>
    </submittedName>
</protein>
<dbReference type="Gene3D" id="3.30.200.20">
    <property type="entry name" value="Phosphorylase Kinase, domain 1"/>
    <property type="match status" value="1"/>
</dbReference>
<evidence type="ECO:0000259" key="17">
    <source>
        <dbReference type="PROSITE" id="PS50030"/>
    </source>
</evidence>
<feature type="region of interest" description="Disordered" evidence="15">
    <location>
        <begin position="942"/>
        <end position="963"/>
    </location>
</feature>
<evidence type="ECO:0000259" key="16">
    <source>
        <dbReference type="PROSITE" id="PS50011"/>
    </source>
</evidence>
<feature type="domain" description="Protein kinase" evidence="16">
    <location>
        <begin position="115"/>
        <end position="366"/>
    </location>
</feature>
<dbReference type="InterPro" id="IPR055175">
    <property type="entry name" value="ACK/TNK-like_SAM"/>
</dbReference>
<dbReference type="Pfam" id="PF22931">
    <property type="entry name" value="SAM_TNK"/>
    <property type="match status" value="1"/>
</dbReference>
<keyword evidence="6" id="KW-0808">Transferase</keyword>
<dbReference type="PROSITE" id="PS00107">
    <property type="entry name" value="PROTEIN_KINASE_ATP"/>
    <property type="match status" value="1"/>
</dbReference>
<keyword evidence="10" id="KW-0472">Membrane</keyword>
<dbReference type="PROSITE" id="PS50011">
    <property type="entry name" value="PROTEIN_KINASE_DOM"/>
    <property type="match status" value="1"/>
</dbReference>
<keyword evidence="8" id="KW-0418">Kinase</keyword>
<dbReference type="SMART" id="SM00165">
    <property type="entry name" value="UBA"/>
    <property type="match status" value="1"/>
</dbReference>
<dbReference type="PANTHER" id="PTHR24416:SF631">
    <property type="entry name" value="SERINE_THREONINE_TYROSINE KINASE 1"/>
    <property type="match status" value="1"/>
</dbReference>
<dbReference type="InterPro" id="IPR015940">
    <property type="entry name" value="UBA"/>
</dbReference>
<proteinExistence type="predicted"/>
<dbReference type="InterPro" id="IPR050122">
    <property type="entry name" value="RTK"/>
</dbReference>
<dbReference type="FunFam" id="1.10.510.10:FF:001512">
    <property type="entry name" value="Receptor tyrosine-protein kinase erbB-2"/>
    <property type="match status" value="1"/>
</dbReference>
<evidence type="ECO:0000256" key="11">
    <source>
        <dbReference type="ARBA" id="ARBA00023137"/>
    </source>
</evidence>
<feature type="compositionally biased region" description="Polar residues" evidence="15">
    <location>
        <begin position="670"/>
        <end position="685"/>
    </location>
</feature>
<evidence type="ECO:0000256" key="10">
    <source>
        <dbReference type="ARBA" id="ARBA00023136"/>
    </source>
</evidence>
<evidence type="ECO:0000256" key="5">
    <source>
        <dbReference type="ARBA" id="ARBA00022490"/>
    </source>
</evidence>
<evidence type="ECO:0000256" key="15">
    <source>
        <dbReference type="SAM" id="MobiDB-lite"/>
    </source>
</evidence>
<evidence type="ECO:0000256" key="1">
    <source>
        <dbReference type="ARBA" id="ARBA00004167"/>
    </source>
</evidence>
<dbReference type="GO" id="GO:0004674">
    <property type="term" value="F:protein serine/threonine kinase activity"/>
    <property type="evidence" value="ECO:0007669"/>
    <property type="project" value="UniProtKB-EC"/>
</dbReference>
<evidence type="ECO:0000256" key="4">
    <source>
        <dbReference type="ARBA" id="ARBA00022443"/>
    </source>
</evidence>
<keyword evidence="4" id="KW-0728">SH3 domain</keyword>
<feature type="binding site" evidence="14">
    <location>
        <position position="152"/>
    </location>
    <ligand>
        <name>ATP</name>
        <dbReference type="ChEBI" id="CHEBI:30616"/>
    </ligand>
</feature>
<organism evidence="18 19">
    <name type="scientific">Ditylenchus dipsaci</name>
    <dbReference type="NCBI Taxonomy" id="166011"/>
    <lineage>
        <taxon>Eukaryota</taxon>
        <taxon>Metazoa</taxon>
        <taxon>Ecdysozoa</taxon>
        <taxon>Nematoda</taxon>
        <taxon>Chromadorea</taxon>
        <taxon>Rhabditida</taxon>
        <taxon>Tylenchina</taxon>
        <taxon>Tylenchomorpha</taxon>
        <taxon>Sphaerularioidea</taxon>
        <taxon>Anguinidae</taxon>
        <taxon>Anguininae</taxon>
        <taxon>Ditylenchus</taxon>
    </lineage>
</organism>
<evidence type="ECO:0000313" key="18">
    <source>
        <dbReference type="Proteomes" id="UP000887574"/>
    </source>
</evidence>
<evidence type="ECO:0000256" key="13">
    <source>
        <dbReference type="ARBA" id="ARBA00051243"/>
    </source>
</evidence>
<feature type="domain" description="UBA" evidence="17">
    <location>
        <begin position="1012"/>
        <end position="1053"/>
    </location>
</feature>
<feature type="region of interest" description="Disordered" evidence="15">
    <location>
        <begin position="659"/>
        <end position="685"/>
    </location>
</feature>
<keyword evidence="9 14" id="KW-0067">ATP-binding</keyword>
<comment type="catalytic activity">
    <reaction evidence="13">
        <text>L-tyrosyl-[protein] + ATP = O-phospho-L-tyrosyl-[protein] + ADP + H(+)</text>
        <dbReference type="Rhea" id="RHEA:10596"/>
        <dbReference type="Rhea" id="RHEA-COMP:10136"/>
        <dbReference type="Rhea" id="RHEA-COMP:20101"/>
        <dbReference type="ChEBI" id="CHEBI:15378"/>
        <dbReference type="ChEBI" id="CHEBI:30616"/>
        <dbReference type="ChEBI" id="CHEBI:46858"/>
        <dbReference type="ChEBI" id="CHEBI:61978"/>
        <dbReference type="ChEBI" id="CHEBI:456216"/>
        <dbReference type="EC" id="2.7.10.1"/>
    </reaction>
</comment>
<dbReference type="PROSITE" id="PS00109">
    <property type="entry name" value="PROTEIN_KINASE_TYR"/>
    <property type="match status" value="1"/>
</dbReference>
<feature type="region of interest" description="Disordered" evidence="15">
    <location>
        <begin position="422"/>
        <end position="455"/>
    </location>
</feature>
<dbReference type="GO" id="GO:0007169">
    <property type="term" value="P:cell surface receptor protein tyrosine kinase signaling pathway"/>
    <property type="evidence" value="ECO:0007669"/>
    <property type="project" value="TreeGrafter"/>
</dbReference>
<dbReference type="Pfam" id="PF07714">
    <property type="entry name" value="PK_Tyr_Ser-Thr"/>
    <property type="match status" value="1"/>
</dbReference>
<dbReference type="InterPro" id="IPR017441">
    <property type="entry name" value="Protein_kinase_ATP_BS"/>
</dbReference>
<evidence type="ECO:0000256" key="7">
    <source>
        <dbReference type="ARBA" id="ARBA00022741"/>
    </source>
</evidence>
<evidence type="ECO:0000256" key="9">
    <source>
        <dbReference type="ARBA" id="ARBA00022840"/>
    </source>
</evidence>
<dbReference type="InterPro" id="IPR000719">
    <property type="entry name" value="Prot_kinase_dom"/>
</dbReference>
<evidence type="ECO:0000256" key="6">
    <source>
        <dbReference type="ARBA" id="ARBA00022679"/>
    </source>
</evidence>
<feature type="compositionally biased region" description="Polar residues" evidence="15">
    <location>
        <begin position="422"/>
        <end position="437"/>
    </location>
</feature>
<dbReference type="InterPro" id="IPR020635">
    <property type="entry name" value="Tyr_kinase_cat_dom"/>
</dbReference>
<evidence type="ECO:0000256" key="12">
    <source>
        <dbReference type="ARBA" id="ARBA00047899"/>
    </source>
</evidence>
<comment type="catalytic activity">
    <reaction evidence="12">
        <text>L-threonyl-[protein] + ATP = O-phospho-L-threonyl-[protein] + ADP + H(+)</text>
        <dbReference type="Rhea" id="RHEA:46608"/>
        <dbReference type="Rhea" id="RHEA-COMP:11060"/>
        <dbReference type="Rhea" id="RHEA-COMP:11605"/>
        <dbReference type="ChEBI" id="CHEBI:15378"/>
        <dbReference type="ChEBI" id="CHEBI:30013"/>
        <dbReference type="ChEBI" id="CHEBI:30616"/>
        <dbReference type="ChEBI" id="CHEBI:61977"/>
        <dbReference type="ChEBI" id="CHEBI:456216"/>
        <dbReference type="EC" id="2.7.11.1"/>
    </reaction>
</comment>
<keyword evidence="5" id="KW-0963">Cytoplasm</keyword>
<evidence type="ECO:0000256" key="2">
    <source>
        <dbReference type="ARBA" id="ARBA00004308"/>
    </source>
</evidence>
<dbReference type="GO" id="GO:0005737">
    <property type="term" value="C:cytoplasm"/>
    <property type="evidence" value="ECO:0007669"/>
    <property type="project" value="UniProtKB-SubCell"/>
</dbReference>
<dbReference type="Proteomes" id="UP000887574">
    <property type="component" value="Unplaced"/>
</dbReference>
<keyword evidence="18" id="KW-1185">Reference proteome</keyword>
<comment type="subcellular location">
    <subcellularLocation>
        <location evidence="3">Cytoplasm</location>
    </subcellularLocation>
    <subcellularLocation>
        <location evidence="2">Endomembrane system</location>
    </subcellularLocation>
    <subcellularLocation>
        <location evidence="1">Membrane</location>
        <topology evidence="1">Single-pass membrane protein</topology>
    </subcellularLocation>
</comment>
<dbReference type="PANTHER" id="PTHR24416">
    <property type="entry name" value="TYROSINE-PROTEIN KINASE RECEPTOR"/>
    <property type="match status" value="1"/>
</dbReference>
<evidence type="ECO:0000256" key="8">
    <source>
        <dbReference type="ARBA" id="ARBA00022777"/>
    </source>
</evidence>
<dbReference type="GO" id="GO:0012505">
    <property type="term" value="C:endomembrane system"/>
    <property type="evidence" value="ECO:0007669"/>
    <property type="project" value="UniProtKB-SubCell"/>
</dbReference>
<dbReference type="Pfam" id="PF09027">
    <property type="entry name" value="GTPase_binding"/>
    <property type="match status" value="1"/>
</dbReference>
<feature type="region of interest" description="Disordered" evidence="15">
    <location>
        <begin position="508"/>
        <end position="527"/>
    </location>
</feature>
<feature type="compositionally biased region" description="Low complexity" evidence="15">
    <location>
        <begin position="438"/>
        <end position="449"/>
    </location>
</feature>
<dbReference type="InterPro" id="IPR001245">
    <property type="entry name" value="Ser-Thr/Tyr_kinase_cat_dom"/>
</dbReference>
<dbReference type="InterPro" id="IPR015116">
    <property type="entry name" value="Cdc42-bd-like"/>
</dbReference>
<dbReference type="GO" id="GO:0048680">
    <property type="term" value="P:positive regulation of axon regeneration"/>
    <property type="evidence" value="ECO:0007669"/>
    <property type="project" value="UniProtKB-ARBA"/>
</dbReference>
<dbReference type="Gene3D" id="4.10.680.10">
    <property type="entry name" value="Cdc42-like binding domain"/>
    <property type="match status" value="1"/>
</dbReference>
<dbReference type="SUPFAM" id="SSF56112">
    <property type="entry name" value="Protein kinase-like (PK-like)"/>
    <property type="match status" value="1"/>
</dbReference>
<evidence type="ECO:0000313" key="19">
    <source>
        <dbReference type="WBParaSite" id="jg16813"/>
    </source>
</evidence>
<evidence type="ECO:0000256" key="3">
    <source>
        <dbReference type="ARBA" id="ARBA00004496"/>
    </source>
</evidence>